<name>A9UNR1_MONBE</name>
<keyword evidence="4" id="KW-1185">Reference proteome</keyword>
<dbReference type="Gene3D" id="1.10.287.1490">
    <property type="match status" value="1"/>
</dbReference>
<feature type="compositionally biased region" description="Basic and acidic residues" evidence="2">
    <location>
        <begin position="434"/>
        <end position="447"/>
    </location>
</feature>
<dbReference type="SUPFAM" id="SSF57997">
    <property type="entry name" value="Tropomyosin"/>
    <property type="match status" value="1"/>
</dbReference>
<reference evidence="3 4" key="1">
    <citation type="journal article" date="2008" name="Nature">
        <title>The genome of the choanoflagellate Monosiga brevicollis and the origin of metazoans.</title>
        <authorList>
            <consortium name="JGI Sequencing"/>
            <person name="King N."/>
            <person name="Westbrook M.J."/>
            <person name="Young S.L."/>
            <person name="Kuo A."/>
            <person name="Abedin M."/>
            <person name="Chapman J."/>
            <person name="Fairclough S."/>
            <person name="Hellsten U."/>
            <person name="Isogai Y."/>
            <person name="Letunic I."/>
            <person name="Marr M."/>
            <person name="Pincus D."/>
            <person name="Putnam N."/>
            <person name="Rokas A."/>
            <person name="Wright K.J."/>
            <person name="Zuzow R."/>
            <person name="Dirks W."/>
            <person name="Good M."/>
            <person name="Goodstein D."/>
            <person name="Lemons D."/>
            <person name="Li W."/>
            <person name="Lyons J.B."/>
            <person name="Morris A."/>
            <person name="Nichols S."/>
            <person name="Richter D.J."/>
            <person name="Salamov A."/>
            <person name="Bork P."/>
            <person name="Lim W.A."/>
            <person name="Manning G."/>
            <person name="Miller W.T."/>
            <person name="McGinnis W."/>
            <person name="Shapiro H."/>
            <person name="Tjian R."/>
            <person name="Grigoriev I.V."/>
            <person name="Rokhsar D."/>
        </authorList>
    </citation>
    <scope>NUCLEOTIDE SEQUENCE [LARGE SCALE GENOMIC DNA]</scope>
    <source>
        <strain evidence="4">MX1 / ATCC 50154</strain>
    </source>
</reference>
<gene>
    <name evidence="3" type="ORF">MONBRDRAFT_4724</name>
</gene>
<evidence type="ECO:0000313" key="3">
    <source>
        <dbReference type="EMBL" id="EDQ92288.1"/>
    </source>
</evidence>
<feature type="compositionally biased region" description="Polar residues" evidence="2">
    <location>
        <begin position="213"/>
        <end position="225"/>
    </location>
</feature>
<protein>
    <submittedName>
        <fullName evidence="3">Uncharacterized protein</fullName>
    </submittedName>
</protein>
<evidence type="ECO:0000256" key="2">
    <source>
        <dbReference type="SAM" id="MobiDB-lite"/>
    </source>
</evidence>
<evidence type="ECO:0000256" key="1">
    <source>
        <dbReference type="SAM" id="Coils"/>
    </source>
</evidence>
<feature type="compositionally biased region" description="Basic and acidic residues" evidence="2">
    <location>
        <begin position="29"/>
        <end position="41"/>
    </location>
</feature>
<evidence type="ECO:0000313" key="4">
    <source>
        <dbReference type="Proteomes" id="UP000001357"/>
    </source>
</evidence>
<proteinExistence type="predicted"/>
<feature type="compositionally biased region" description="Polar residues" evidence="2">
    <location>
        <begin position="107"/>
        <end position="117"/>
    </location>
</feature>
<dbReference type="AlphaFoldDB" id="A9UNR1"/>
<dbReference type="KEGG" id="mbr:MONBRDRAFT_4724"/>
<feature type="region of interest" description="Disordered" evidence="2">
    <location>
        <begin position="1"/>
        <end position="62"/>
    </location>
</feature>
<feature type="compositionally biased region" description="Low complexity" evidence="2">
    <location>
        <begin position="481"/>
        <end position="498"/>
    </location>
</feature>
<feature type="region of interest" description="Disordered" evidence="2">
    <location>
        <begin position="205"/>
        <end position="228"/>
    </location>
</feature>
<dbReference type="GeneID" id="5887557"/>
<accession>A9UNR1</accession>
<dbReference type="RefSeq" id="XP_001742050.1">
    <property type="nucleotide sequence ID" value="XM_001741998.1"/>
</dbReference>
<feature type="compositionally biased region" description="Polar residues" evidence="2">
    <location>
        <begin position="49"/>
        <end position="62"/>
    </location>
</feature>
<sequence>MPPPPSVRQALETEAAVDRRAVSSRRRRLLDELDHAAEHSKVVTGGQTGSTTDMSTAPSTTYQRPHALGELEQRMDTVNAMLDRLLVVRNNGSEPRTARPLAAPRSLSHTSGDSPSRGTLAHDPAASLRDENRSLRQQLEEAIAVLEETRTYLHRVRRRDEPAAAAEHQRLTQSENKLRTLGTTVLAEAAAMRTLLHSLQETLREESIDRPHATTSASNHSLSDTRNPHVLYEGPGVEATLSENRRLRSQAAAATVLLKQHRELQDAQASIRQDYGTARERIRELEQAVQAAHQQTEQWRSRATALEESVDLLKSDQLRFQTETTQALENSLQEAESYLERYEHSVGEAKHLRSELLEARDKMEEMMEDLRHNQAQQEHLQSTIAAAQDDLRDRDRTIAQLKLQLETDGFRRRALEQQLEQQRRLFTHRSPRRSSPERPAPHSPHDEPRFAQEYEQTVLDSPGTFHLHELDNDTSAEAMRTTQTYSSLASSSASVRSATLTSLDAEISQLKASLSAITHTPTSSFPSS</sequence>
<keyword evidence="1" id="KW-0175">Coiled coil</keyword>
<feature type="region of interest" description="Disordered" evidence="2">
    <location>
        <begin position="91"/>
        <end position="129"/>
    </location>
</feature>
<feature type="region of interest" description="Disordered" evidence="2">
    <location>
        <begin position="474"/>
        <end position="498"/>
    </location>
</feature>
<feature type="region of interest" description="Disordered" evidence="2">
    <location>
        <begin position="422"/>
        <end position="447"/>
    </location>
</feature>
<dbReference type="InParanoid" id="A9UNR1"/>
<organism evidence="3 4">
    <name type="scientific">Monosiga brevicollis</name>
    <name type="common">Choanoflagellate</name>
    <dbReference type="NCBI Taxonomy" id="81824"/>
    <lineage>
        <taxon>Eukaryota</taxon>
        <taxon>Choanoflagellata</taxon>
        <taxon>Craspedida</taxon>
        <taxon>Salpingoecidae</taxon>
        <taxon>Monosiga</taxon>
    </lineage>
</organism>
<dbReference type="Proteomes" id="UP000001357">
    <property type="component" value="Unassembled WGS sequence"/>
</dbReference>
<dbReference type="EMBL" id="CH991543">
    <property type="protein sequence ID" value="EDQ92288.1"/>
    <property type="molecule type" value="Genomic_DNA"/>
</dbReference>
<feature type="coiled-coil region" evidence="1">
    <location>
        <begin position="275"/>
        <end position="404"/>
    </location>
</feature>